<evidence type="ECO:0000313" key="5">
    <source>
        <dbReference type="EMBL" id="GAA4694007.1"/>
    </source>
</evidence>
<keyword evidence="3" id="KW-0472">Membrane</keyword>
<gene>
    <name evidence="5" type="ORF">GCM10023198_12030</name>
</gene>
<dbReference type="Proteomes" id="UP001500843">
    <property type="component" value="Unassembled WGS sequence"/>
</dbReference>
<keyword evidence="6" id="KW-1185">Reference proteome</keyword>
<sequence>MNVLDAPEGRSPSTAAAPQLSSSTATSRQRGAGIVMMLISSASNQTGAALGATAFPAIGAVGVVAVRQIVTALVLTPIVRPRLRGLSRDQWWPILGLVVVFSTMNLSLYAAIDRIGLGLAVTLEFLGPLAVAVASSRRLLDIGCAVLAGVGVVVLTNPGPTTDVIGVSLALLAAVAWGSYVLLNRTLGQRLPGLEGTAVASLITATAWTPILVVWFAVHTPTVMAITLAVACGLMSSIAPYVADLLALRRVPAQMFGTFTSINPVWAALAGWLLLHQSLDLHEWTGIGLIVLSNVIVSARGLAPTAKQVAPAGRPRR</sequence>
<feature type="compositionally biased region" description="Polar residues" evidence="2">
    <location>
        <begin position="11"/>
        <end position="26"/>
    </location>
</feature>
<comment type="caution">
    <text evidence="5">The sequence shown here is derived from an EMBL/GenBank/DDBJ whole genome shotgun (WGS) entry which is preliminary data.</text>
</comment>
<organism evidence="5 6">
    <name type="scientific">Promicromonospora umidemergens</name>
    <dbReference type="NCBI Taxonomy" id="629679"/>
    <lineage>
        <taxon>Bacteria</taxon>
        <taxon>Bacillati</taxon>
        <taxon>Actinomycetota</taxon>
        <taxon>Actinomycetes</taxon>
        <taxon>Micrococcales</taxon>
        <taxon>Promicromonosporaceae</taxon>
        <taxon>Promicromonospora</taxon>
    </lineage>
</organism>
<dbReference type="EMBL" id="BAABHM010000006">
    <property type="protein sequence ID" value="GAA4694007.1"/>
    <property type="molecule type" value="Genomic_DNA"/>
</dbReference>
<feature type="transmembrane region" description="Helical" evidence="3">
    <location>
        <begin position="139"/>
        <end position="158"/>
    </location>
</feature>
<evidence type="ECO:0000256" key="3">
    <source>
        <dbReference type="SAM" id="Phobius"/>
    </source>
</evidence>
<keyword evidence="3" id="KW-1133">Transmembrane helix</keyword>
<accession>A0ABP8WR20</accession>
<dbReference type="RefSeq" id="WP_253870436.1">
    <property type="nucleotide sequence ID" value="NZ_BAABHM010000006.1"/>
</dbReference>
<feature type="transmembrane region" description="Helical" evidence="3">
    <location>
        <begin position="91"/>
        <end position="109"/>
    </location>
</feature>
<feature type="domain" description="EamA" evidence="4">
    <location>
        <begin position="165"/>
        <end position="298"/>
    </location>
</feature>
<dbReference type="Pfam" id="PF00892">
    <property type="entry name" value="EamA"/>
    <property type="match status" value="1"/>
</dbReference>
<feature type="transmembrane region" description="Helical" evidence="3">
    <location>
        <begin position="164"/>
        <end position="183"/>
    </location>
</feature>
<protein>
    <submittedName>
        <fullName evidence="5">EamA family transporter</fullName>
    </submittedName>
</protein>
<name>A0ABP8WR20_9MICO</name>
<reference evidence="6" key="1">
    <citation type="journal article" date="2019" name="Int. J. Syst. Evol. Microbiol.">
        <title>The Global Catalogue of Microorganisms (GCM) 10K type strain sequencing project: providing services to taxonomists for standard genome sequencing and annotation.</title>
        <authorList>
            <consortium name="The Broad Institute Genomics Platform"/>
            <consortium name="The Broad Institute Genome Sequencing Center for Infectious Disease"/>
            <person name="Wu L."/>
            <person name="Ma J."/>
        </authorList>
    </citation>
    <scope>NUCLEOTIDE SEQUENCE [LARGE SCALE GENOMIC DNA]</scope>
    <source>
        <strain evidence="6">JCM 17975</strain>
    </source>
</reference>
<evidence type="ECO:0000259" key="4">
    <source>
        <dbReference type="Pfam" id="PF00892"/>
    </source>
</evidence>
<dbReference type="InterPro" id="IPR037185">
    <property type="entry name" value="EmrE-like"/>
</dbReference>
<proteinExistence type="inferred from homology"/>
<feature type="transmembrane region" description="Helical" evidence="3">
    <location>
        <begin position="281"/>
        <end position="299"/>
    </location>
</feature>
<evidence type="ECO:0000313" key="6">
    <source>
        <dbReference type="Proteomes" id="UP001500843"/>
    </source>
</evidence>
<feature type="transmembrane region" description="Helical" evidence="3">
    <location>
        <begin position="195"/>
        <end position="217"/>
    </location>
</feature>
<comment type="similarity">
    <text evidence="1">Belongs to the EamA transporter family.</text>
</comment>
<dbReference type="SUPFAM" id="SSF103481">
    <property type="entry name" value="Multidrug resistance efflux transporter EmrE"/>
    <property type="match status" value="2"/>
</dbReference>
<feature type="transmembrane region" description="Helical" evidence="3">
    <location>
        <begin position="223"/>
        <end position="243"/>
    </location>
</feature>
<dbReference type="PANTHER" id="PTHR22911:SF37">
    <property type="entry name" value="THREONINE_HOMOSERINE EXPORTER RHTA"/>
    <property type="match status" value="1"/>
</dbReference>
<feature type="region of interest" description="Disordered" evidence="2">
    <location>
        <begin position="1"/>
        <end position="26"/>
    </location>
</feature>
<evidence type="ECO:0000256" key="2">
    <source>
        <dbReference type="SAM" id="MobiDB-lite"/>
    </source>
</evidence>
<feature type="transmembrane region" description="Helical" evidence="3">
    <location>
        <begin position="54"/>
        <end position="79"/>
    </location>
</feature>
<evidence type="ECO:0000256" key="1">
    <source>
        <dbReference type="ARBA" id="ARBA00007362"/>
    </source>
</evidence>
<keyword evidence="3" id="KW-0812">Transmembrane</keyword>
<feature type="transmembrane region" description="Helical" evidence="3">
    <location>
        <begin position="255"/>
        <end position="275"/>
    </location>
</feature>
<dbReference type="PANTHER" id="PTHR22911">
    <property type="entry name" value="ACYL-MALONYL CONDENSING ENZYME-RELATED"/>
    <property type="match status" value="1"/>
</dbReference>
<feature type="transmembrane region" description="Helical" evidence="3">
    <location>
        <begin position="115"/>
        <end position="134"/>
    </location>
</feature>
<dbReference type="InterPro" id="IPR000620">
    <property type="entry name" value="EamA_dom"/>
</dbReference>
<dbReference type="Gene3D" id="1.10.3730.20">
    <property type="match status" value="1"/>
</dbReference>